<protein>
    <recommendedName>
        <fullName evidence="8">SUMO-conjugating enzyme UBC9</fullName>
    </recommendedName>
    <alternativeName>
        <fullName evidence="9">Ubiquitin carrier protein 9</fullName>
    </alternativeName>
</protein>
<evidence type="ECO:0000256" key="5">
    <source>
        <dbReference type="ARBA" id="ARBA00022786"/>
    </source>
</evidence>
<evidence type="ECO:0000313" key="14">
    <source>
        <dbReference type="Proteomes" id="UP001301350"/>
    </source>
</evidence>
<dbReference type="Gene3D" id="3.10.110.10">
    <property type="entry name" value="Ubiquitin Conjugating Enzyme"/>
    <property type="match status" value="1"/>
</dbReference>
<evidence type="ECO:0000256" key="3">
    <source>
        <dbReference type="ARBA" id="ARBA00022679"/>
    </source>
</evidence>
<keyword evidence="14" id="KW-1185">Reference proteome</keyword>
<evidence type="ECO:0000256" key="1">
    <source>
        <dbReference type="ARBA" id="ARBA00004123"/>
    </source>
</evidence>
<comment type="similarity">
    <text evidence="11">Belongs to the ubiquitin-conjugating enzyme family.</text>
</comment>
<dbReference type="InterPro" id="IPR023313">
    <property type="entry name" value="UBQ-conjugating_AS"/>
</dbReference>
<comment type="subcellular location">
    <subcellularLocation>
        <location evidence="1">Nucleus</location>
    </subcellularLocation>
</comment>
<dbReference type="GO" id="GO:0005634">
    <property type="term" value="C:nucleus"/>
    <property type="evidence" value="ECO:0007669"/>
    <property type="project" value="UniProtKB-SubCell"/>
</dbReference>
<dbReference type="CDD" id="cd23798">
    <property type="entry name" value="UBCc_UBE2I"/>
    <property type="match status" value="1"/>
</dbReference>
<feature type="domain" description="UBC core" evidence="12">
    <location>
        <begin position="4"/>
        <end position="157"/>
    </location>
</feature>
<dbReference type="InterPro" id="IPR000608">
    <property type="entry name" value="UBC"/>
</dbReference>
<keyword evidence="3" id="KW-0808">Transferase</keyword>
<dbReference type="InterPro" id="IPR016135">
    <property type="entry name" value="UBQ-conjugating_enzyme/RWD"/>
</dbReference>
<proteinExistence type="inferred from homology"/>
<dbReference type="FunFam" id="3.10.110.10:FF:000035">
    <property type="entry name" value="SUMO-conjugating enzyme ubc9"/>
    <property type="match status" value="1"/>
</dbReference>
<comment type="pathway">
    <text evidence="2">Protein modification; protein sumoylation.</text>
</comment>
<keyword evidence="6 11" id="KW-0067">ATP-binding</keyword>
<dbReference type="GO" id="GO:0005524">
    <property type="term" value="F:ATP binding"/>
    <property type="evidence" value="ECO:0007669"/>
    <property type="project" value="UniProtKB-UniRule"/>
</dbReference>
<dbReference type="PANTHER" id="PTHR24067">
    <property type="entry name" value="UBIQUITIN-CONJUGATING ENZYME E2"/>
    <property type="match status" value="1"/>
</dbReference>
<evidence type="ECO:0000256" key="2">
    <source>
        <dbReference type="ARBA" id="ARBA00004718"/>
    </source>
</evidence>
<dbReference type="AlphaFoldDB" id="A0AAV9ITT0"/>
<dbReference type="EMBL" id="JANCYW010000004">
    <property type="protein sequence ID" value="KAK4535263.1"/>
    <property type="molecule type" value="Genomic_DNA"/>
</dbReference>
<evidence type="ECO:0000256" key="9">
    <source>
        <dbReference type="ARBA" id="ARBA00044296"/>
    </source>
</evidence>
<sequence length="165" mass="18627">MSSLALTRLQQERKNWRRDRPFGFSAKPVVDADGQMNLMHWTCIIPGPPGTPYEGGEFRLDMTFPAEYPARPPLCRFVPPLFHPNVFPSGTVCLSILNENKGWKPSISVKAILLGIHDLIREPNPADPACEEPYRLYVQSKAKFDARVRREVALLRPTEPSATTL</sequence>
<accession>A0AAV9ITT0</accession>
<dbReference type="Pfam" id="PF00179">
    <property type="entry name" value="UQ_con"/>
    <property type="match status" value="1"/>
</dbReference>
<feature type="active site" description="Glycyl thioester intermediate" evidence="10">
    <location>
        <position position="93"/>
    </location>
</feature>
<keyword evidence="4 11" id="KW-0547">Nucleotide-binding</keyword>
<evidence type="ECO:0000256" key="10">
    <source>
        <dbReference type="PROSITE-ProRule" id="PRU10133"/>
    </source>
</evidence>
<evidence type="ECO:0000256" key="4">
    <source>
        <dbReference type="ARBA" id="ARBA00022741"/>
    </source>
</evidence>
<evidence type="ECO:0000313" key="13">
    <source>
        <dbReference type="EMBL" id="KAK4535263.1"/>
    </source>
</evidence>
<dbReference type="PROSITE" id="PS50127">
    <property type="entry name" value="UBC_2"/>
    <property type="match status" value="1"/>
</dbReference>
<keyword evidence="5 11" id="KW-0833">Ubl conjugation pathway</keyword>
<gene>
    <name evidence="13" type="ORF">CDCA_CDCA04G1288</name>
</gene>
<evidence type="ECO:0000256" key="8">
    <source>
        <dbReference type="ARBA" id="ARBA00039165"/>
    </source>
</evidence>
<evidence type="ECO:0000259" key="12">
    <source>
        <dbReference type="PROSITE" id="PS50127"/>
    </source>
</evidence>
<dbReference type="SMART" id="SM00212">
    <property type="entry name" value="UBCc"/>
    <property type="match status" value="1"/>
</dbReference>
<evidence type="ECO:0000256" key="11">
    <source>
        <dbReference type="RuleBase" id="RU362109"/>
    </source>
</evidence>
<dbReference type="Proteomes" id="UP001301350">
    <property type="component" value="Unassembled WGS sequence"/>
</dbReference>
<organism evidence="13 14">
    <name type="scientific">Cyanidium caldarium</name>
    <name type="common">Red alga</name>
    <dbReference type="NCBI Taxonomy" id="2771"/>
    <lineage>
        <taxon>Eukaryota</taxon>
        <taxon>Rhodophyta</taxon>
        <taxon>Bangiophyceae</taxon>
        <taxon>Cyanidiales</taxon>
        <taxon>Cyanidiaceae</taxon>
        <taxon>Cyanidium</taxon>
    </lineage>
</organism>
<name>A0AAV9ITT0_CYACA</name>
<dbReference type="InterPro" id="IPR050113">
    <property type="entry name" value="Ub_conjugating_enzyme"/>
</dbReference>
<dbReference type="SUPFAM" id="SSF54495">
    <property type="entry name" value="UBC-like"/>
    <property type="match status" value="1"/>
</dbReference>
<evidence type="ECO:0000256" key="7">
    <source>
        <dbReference type="ARBA" id="ARBA00023242"/>
    </source>
</evidence>
<evidence type="ECO:0000256" key="6">
    <source>
        <dbReference type="ARBA" id="ARBA00022840"/>
    </source>
</evidence>
<keyword evidence="7" id="KW-0539">Nucleus</keyword>
<dbReference type="GO" id="GO:0005694">
    <property type="term" value="C:chromosome"/>
    <property type="evidence" value="ECO:0007669"/>
    <property type="project" value="UniProtKB-ARBA"/>
</dbReference>
<dbReference type="PROSITE" id="PS00183">
    <property type="entry name" value="UBC_1"/>
    <property type="match status" value="1"/>
</dbReference>
<dbReference type="GO" id="GO:0019787">
    <property type="term" value="F:ubiquitin-like protein transferase activity"/>
    <property type="evidence" value="ECO:0007669"/>
    <property type="project" value="UniProtKB-ARBA"/>
</dbReference>
<reference evidence="13 14" key="1">
    <citation type="submission" date="2022-07" db="EMBL/GenBank/DDBJ databases">
        <title>Genome-wide signatures of adaptation to extreme environments.</title>
        <authorList>
            <person name="Cho C.H."/>
            <person name="Yoon H.S."/>
        </authorList>
    </citation>
    <scope>NUCLEOTIDE SEQUENCE [LARGE SCALE GENOMIC DNA]</scope>
    <source>
        <strain evidence="13 14">DBV 063 E5</strain>
    </source>
</reference>
<comment type="caution">
    <text evidence="13">The sequence shown here is derived from an EMBL/GenBank/DDBJ whole genome shotgun (WGS) entry which is preliminary data.</text>
</comment>